<dbReference type="RefSeq" id="WP_012185411.1">
    <property type="nucleotide sequence ID" value="NC_009954.1"/>
</dbReference>
<dbReference type="PANTHER" id="PTHR10668">
    <property type="entry name" value="PHYTOENE DEHYDROGENASE"/>
    <property type="match status" value="1"/>
</dbReference>
<accession>A8MBA1</accession>
<proteinExistence type="predicted"/>
<gene>
    <name evidence="1" type="ordered locus">Cmaq_0345</name>
</gene>
<name>A8MBA1_CALMQ</name>
<evidence type="ECO:0000313" key="2">
    <source>
        <dbReference type="Proteomes" id="UP000001137"/>
    </source>
</evidence>
<dbReference type="Pfam" id="PF13450">
    <property type="entry name" value="NAD_binding_8"/>
    <property type="match status" value="1"/>
</dbReference>
<dbReference type="SUPFAM" id="SSF51905">
    <property type="entry name" value="FAD/NAD(P)-binding domain"/>
    <property type="match status" value="1"/>
</dbReference>
<dbReference type="HOGENOM" id="CLU_651528_0_0_2"/>
<evidence type="ECO:0008006" key="3">
    <source>
        <dbReference type="Google" id="ProtNLM"/>
    </source>
</evidence>
<dbReference type="Proteomes" id="UP000001137">
    <property type="component" value="Chromosome"/>
</dbReference>
<dbReference type="KEGG" id="cma:Cmaq_0345"/>
<dbReference type="InterPro" id="IPR036188">
    <property type="entry name" value="FAD/NAD-bd_sf"/>
</dbReference>
<protein>
    <recommendedName>
        <fullName evidence="3">FAD dependent oxidoreductase</fullName>
    </recommendedName>
</protein>
<dbReference type="EMBL" id="CP000852">
    <property type="protein sequence ID" value="ABW01191.1"/>
    <property type="molecule type" value="Genomic_DNA"/>
</dbReference>
<dbReference type="PANTHER" id="PTHR10668:SF103">
    <property type="entry name" value="PYRIDINE NUCLEOTIDE-DISULFIDE OXIDOREDUCTASE DOMAIN-CONTAINING PROTEIN 2"/>
    <property type="match status" value="1"/>
</dbReference>
<dbReference type="GeneID" id="5709889"/>
<dbReference type="Gene3D" id="3.50.50.60">
    <property type="entry name" value="FAD/NAD(P)-binding domain"/>
    <property type="match status" value="2"/>
</dbReference>
<evidence type="ECO:0000313" key="1">
    <source>
        <dbReference type="EMBL" id="ABW01191.1"/>
    </source>
</evidence>
<dbReference type="eggNOG" id="arCOG01521">
    <property type="taxonomic scope" value="Archaea"/>
</dbReference>
<dbReference type="OrthoDB" id="11867at2157"/>
<organism evidence="1 2">
    <name type="scientific">Caldivirga maquilingensis (strain ATCC 700844 / DSM 13496 / JCM 10307 / IC-167)</name>
    <dbReference type="NCBI Taxonomy" id="397948"/>
    <lineage>
        <taxon>Archaea</taxon>
        <taxon>Thermoproteota</taxon>
        <taxon>Thermoprotei</taxon>
        <taxon>Thermoproteales</taxon>
        <taxon>Thermoproteaceae</taxon>
        <taxon>Caldivirga</taxon>
    </lineage>
</organism>
<sequence>MVKTALVIGGGHNGLMAAVTLRESGFNVTLIEARGKVGGMADTETIMGVKVSRASYVLGLMPKRFVDKFNIPVIRQDPFQVVYIDGRLIPFWRDRDKRVEALVKAGEVKFPEFEDKLLKFKELMESKFTFVNEPPSVSEIRDEAVKLGVEEFIEESCSRVLSEYLSPDLHYTFMYPGMENSPAYLIAYFYSPDWSFVKGGMGTVGDVMLKYALSIGVNIRLGVRVNGLEFKGDIVTGVATNVGVLKGDVIVSSVSPILLDQWIKGRGSGWRIPRPGWRKYNIVLKDYPRIPPELRPYAHSIIDTDAGELVIPSILDETRGGVVLEFMGDLGSLLDMMPDIREKALVIDELTPRDAEVTYNVPNGDVNHIPMRTPYVLNGRPGYRTQFLNLFQGSAGNYPGGQVTGVPGYNAAKLAAGAYSA</sequence>
<dbReference type="STRING" id="397948.Cmaq_0345"/>
<reference evidence="1 2" key="1">
    <citation type="submission" date="2007-10" db="EMBL/GenBank/DDBJ databases">
        <title>Complete sequence of Caldivirga maquilingensis IC-167.</title>
        <authorList>
            <consortium name="US DOE Joint Genome Institute"/>
            <person name="Copeland A."/>
            <person name="Lucas S."/>
            <person name="Lapidus A."/>
            <person name="Barry K."/>
            <person name="Glavina del Rio T."/>
            <person name="Dalin E."/>
            <person name="Tice H."/>
            <person name="Pitluck S."/>
            <person name="Saunders E."/>
            <person name="Brettin T."/>
            <person name="Bruce D."/>
            <person name="Detter J.C."/>
            <person name="Han C."/>
            <person name="Schmutz J."/>
            <person name="Larimer F."/>
            <person name="Land M."/>
            <person name="Hauser L."/>
            <person name="Kyrpides N."/>
            <person name="Ivanova N."/>
            <person name="Biddle J.F."/>
            <person name="Zhang Z."/>
            <person name="Fitz-Gibbon S.T."/>
            <person name="Lowe T.M."/>
            <person name="Saltikov C."/>
            <person name="House C.H."/>
            <person name="Richardson P."/>
        </authorList>
    </citation>
    <scope>NUCLEOTIDE SEQUENCE [LARGE SCALE GENOMIC DNA]</scope>
    <source>
        <strain evidence="2">ATCC 700844 / DSM 13496 / JCM 10307 / IC-167</strain>
    </source>
</reference>
<keyword evidence="2" id="KW-1185">Reference proteome</keyword>
<dbReference type="AlphaFoldDB" id="A8MBA1"/>